<dbReference type="AlphaFoldDB" id="A0A1B9QW61"/>
<accession>A0A1B9QW61</accession>
<name>A0A1B9QW61_9VIBR</name>
<evidence type="ECO:0000313" key="2">
    <source>
        <dbReference type="Proteomes" id="UP000093173"/>
    </source>
</evidence>
<sequence>MSNQDKTPSNQTNINWNDDQMRSTYSNVANVGSTIEEFMLLFGTSQNWNGSAEQIDVELSDRIIMNPRAAKRLFLLLGKVLKEHEEKHGEIK</sequence>
<gene>
    <name evidence="1" type="ORF">A6E14_14170</name>
</gene>
<dbReference type="EMBL" id="MAJZ01000764">
    <property type="protein sequence ID" value="OCH73661.1"/>
    <property type="molecule type" value="Genomic_DNA"/>
</dbReference>
<evidence type="ECO:0008006" key="3">
    <source>
        <dbReference type="Google" id="ProtNLM"/>
    </source>
</evidence>
<organism evidence="1 2">
    <name type="scientific">Vibrio genomosp. F10</name>
    <dbReference type="NCBI Taxonomy" id="723171"/>
    <lineage>
        <taxon>Bacteria</taxon>
        <taxon>Pseudomonadati</taxon>
        <taxon>Pseudomonadota</taxon>
        <taxon>Gammaproteobacteria</taxon>
        <taxon>Vibrionales</taxon>
        <taxon>Vibrionaceae</taxon>
        <taxon>Vibrio</taxon>
    </lineage>
</organism>
<evidence type="ECO:0000313" key="1">
    <source>
        <dbReference type="EMBL" id="OCH73661.1"/>
    </source>
</evidence>
<proteinExistence type="predicted"/>
<reference evidence="2" key="1">
    <citation type="submission" date="2016-06" db="EMBL/GenBank/DDBJ databases">
        <authorList>
            <person name="Hehemann J.-H."/>
            <person name="Arevalo P."/>
            <person name="Datta M.S."/>
            <person name="Polz M.F."/>
        </authorList>
    </citation>
    <scope>NUCLEOTIDE SEQUENCE [LARGE SCALE GENOMIC DNA]</scope>
    <source>
        <strain evidence="2">9CSC122</strain>
    </source>
</reference>
<keyword evidence="2" id="KW-1185">Reference proteome</keyword>
<comment type="caution">
    <text evidence="1">The sequence shown here is derived from an EMBL/GenBank/DDBJ whole genome shotgun (WGS) entry which is preliminary data.</text>
</comment>
<dbReference type="InterPro" id="IPR021857">
    <property type="entry name" value="DUF3467"/>
</dbReference>
<dbReference type="Pfam" id="PF11950">
    <property type="entry name" value="DUF3467"/>
    <property type="match status" value="1"/>
</dbReference>
<dbReference type="Proteomes" id="UP000093173">
    <property type="component" value="Unassembled WGS sequence"/>
</dbReference>
<protein>
    <recommendedName>
        <fullName evidence="3">DUF3467 domain-containing protein</fullName>
    </recommendedName>
</protein>